<feature type="transmembrane region" description="Helical" evidence="1">
    <location>
        <begin position="81"/>
        <end position="98"/>
    </location>
</feature>
<dbReference type="EMBL" id="JAVDQA010000001">
    <property type="protein sequence ID" value="MDR6300103.1"/>
    <property type="molecule type" value="Genomic_DNA"/>
</dbReference>
<name>A0ABU1K699_9FLAO</name>
<feature type="transmembrane region" description="Helical" evidence="1">
    <location>
        <begin position="104"/>
        <end position="123"/>
    </location>
</feature>
<protein>
    <submittedName>
        <fullName evidence="2">Membrane-associated HD superfamily phosphohydrolase</fullName>
    </submittedName>
</protein>
<proteinExistence type="predicted"/>
<evidence type="ECO:0000313" key="3">
    <source>
        <dbReference type="Proteomes" id="UP001257659"/>
    </source>
</evidence>
<feature type="transmembrane region" description="Helical" evidence="1">
    <location>
        <begin position="12"/>
        <end position="28"/>
    </location>
</feature>
<sequence>MKIFFKIGSQLFHPLWMPLAGTLVYFLISPRFFPLPIVKAKILAILILTIFIPIIFFFLLKNLGLTKSIHLKSTHERRLPLLFFSLLIITILNFIVGNNNYPELYYFFSGILYSSLLALLSSVFKIKVSLHMMGAAGFTTFLISLSVLYGTNLTYVIGFLIFMLGWIGSSRLALKAHTQKEILLGLLCGCLPQLLLLILPNIHH</sequence>
<keyword evidence="1" id="KW-1133">Transmembrane helix</keyword>
<evidence type="ECO:0000313" key="2">
    <source>
        <dbReference type="EMBL" id="MDR6300103.1"/>
    </source>
</evidence>
<comment type="caution">
    <text evidence="2">The sequence shown here is derived from an EMBL/GenBank/DDBJ whole genome shotgun (WGS) entry which is preliminary data.</text>
</comment>
<feature type="transmembrane region" description="Helical" evidence="1">
    <location>
        <begin position="181"/>
        <end position="202"/>
    </location>
</feature>
<feature type="transmembrane region" description="Helical" evidence="1">
    <location>
        <begin position="40"/>
        <end position="60"/>
    </location>
</feature>
<organism evidence="2 3">
    <name type="scientific">Mesonia maritima</name>
    <dbReference type="NCBI Taxonomy" id="1793873"/>
    <lineage>
        <taxon>Bacteria</taxon>
        <taxon>Pseudomonadati</taxon>
        <taxon>Bacteroidota</taxon>
        <taxon>Flavobacteriia</taxon>
        <taxon>Flavobacteriales</taxon>
        <taxon>Flavobacteriaceae</taxon>
        <taxon>Mesonia</taxon>
    </lineage>
</organism>
<feature type="transmembrane region" description="Helical" evidence="1">
    <location>
        <begin position="155"/>
        <end position="174"/>
    </location>
</feature>
<dbReference type="Proteomes" id="UP001257659">
    <property type="component" value="Unassembled WGS sequence"/>
</dbReference>
<keyword evidence="1" id="KW-0472">Membrane</keyword>
<accession>A0ABU1K699</accession>
<keyword evidence="1" id="KW-0812">Transmembrane</keyword>
<evidence type="ECO:0000256" key="1">
    <source>
        <dbReference type="SAM" id="Phobius"/>
    </source>
</evidence>
<gene>
    <name evidence="2" type="ORF">GGR31_000719</name>
</gene>
<keyword evidence="3" id="KW-1185">Reference proteome</keyword>
<dbReference type="RefSeq" id="WP_309727012.1">
    <property type="nucleotide sequence ID" value="NZ_JAVDQA010000001.1"/>
</dbReference>
<reference evidence="2 3" key="1">
    <citation type="submission" date="2023-07" db="EMBL/GenBank/DDBJ databases">
        <title>Genomic Encyclopedia of Type Strains, Phase IV (KMG-IV): sequencing the most valuable type-strain genomes for metagenomic binning, comparative biology and taxonomic classification.</title>
        <authorList>
            <person name="Goeker M."/>
        </authorList>
    </citation>
    <scope>NUCLEOTIDE SEQUENCE [LARGE SCALE GENOMIC DNA]</scope>
    <source>
        <strain evidence="2 3">DSM 102814</strain>
    </source>
</reference>